<evidence type="ECO:0000313" key="3">
    <source>
        <dbReference type="Proteomes" id="UP000475117"/>
    </source>
</evidence>
<dbReference type="Pfam" id="PF03235">
    <property type="entry name" value="GmrSD_N"/>
    <property type="match status" value="1"/>
</dbReference>
<dbReference type="Proteomes" id="UP000475117">
    <property type="component" value="Chromosome"/>
</dbReference>
<keyword evidence="3" id="KW-1185">Reference proteome</keyword>
<evidence type="ECO:0000313" key="2">
    <source>
        <dbReference type="EMBL" id="QQL46076.1"/>
    </source>
</evidence>
<name>A0A6B3L9X0_9BACT</name>
<dbReference type="KEGG" id="soa:G3M56_005710"/>
<reference evidence="2 3" key="1">
    <citation type="submission" date="2020-12" db="EMBL/GenBank/DDBJ databases">
        <title>Sulforoseuscoccus oceanibium gen. nov., sp. nov., a representative of the phylum Verrucomicrobia with special cytoplasmic membrane, and proposal of Sulforoseuscoccusaceae fam. nov.</title>
        <authorList>
            <person name="Xi F."/>
        </authorList>
    </citation>
    <scope>NUCLEOTIDE SEQUENCE [LARGE SCALE GENOMIC DNA]</scope>
    <source>
        <strain evidence="2 3">T37</strain>
    </source>
</reference>
<organism evidence="2 3">
    <name type="scientific">Sulfuriroseicoccus oceanibius</name>
    <dbReference type="NCBI Taxonomy" id="2707525"/>
    <lineage>
        <taxon>Bacteria</taxon>
        <taxon>Pseudomonadati</taxon>
        <taxon>Verrucomicrobiota</taxon>
        <taxon>Verrucomicrobiia</taxon>
        <taxon>Verrucomicrobiales</taxon>
        <taxon>Verrucomicrobiaceae</taxon>
        <taxon>Sulfuriroseicoccus</taxon>
    </lineage>
</organism>
<sequence length="525" mass="59458">MASLKKITPSSPRLASLLSDVERGNIKIPVFQRQYIWTDEQIVSLLDSIYRGYPVGSLLMWTTHEELKHERDVGGFKLPETPEDYPVNYILDGQQRLTTLYGVFYSCDNTADPNLADRFNICYIPDEDSFVHHLAADGKDKIHLNSMLDTTKLLRELPRFNDRQKERIARVTEAFKDYEFPVVTIKERSNKEVCSIFQRINSSGTALSNLELLAAWTWSDKFDLRREIESLLDRLGDKGYEQIDQSLVMRMLAVLTVGTLDSDDLVDIDSDVLIENVATLKSAILSTVDFLEGQLKIKNVIFLPFPIMIIPIVFFYAEMPKPNAVQLDQLKKWFWQCALSLRYKAGTNRLALEDIEKLKGVSRGESPFDSPPPSIPDDLFSRSWRINSTAAKAALCLMAQMRPLSFLSGSEIDLGTVLSSYNARQFHHIYPKAFLISKGKTFHDANIIANICFLSASENNSISDKDPKDYFRDMPDAHKDAIFDSAVIPEDGRQGTLPFADFVAKRADLLKDIANNLMRTGKTSG</sequence>
<accession>A0A6B3L9X0</accession>
<dbReference type="InterPro" id="IPR004919">
    <property type="entry name" value="GmrSD_N"/>
</dbReference>
<dbReference type="RefSeq" id="WP_164362729.1">
    <property type="nucleotide sequence ID" value="NZ_CP066776.1"/>
</dbReference>
<dbReference type="PANTHER" id="PTHR37292:SF2">
    <property type="entry name" value="DUF262 DOMAIN-CONTAINING PROTEIN"/>
    <property type="match status" value="1"/>
</dbReference>
<evidence type="ECO:0000259" key="1">
    <source>
        <dbReference type="Pfam" id="PF03235"/>
    </source>
</evidence>
<protein>
    <submittedName>
        <fullName evidence="2">DUF262 domain-containing protein</fullName>
    </submittedName>
</protein>
<dbReference type="AlphaFoldDB" id="A0A6B3L9X0"/>
<feature type="domain" description="GmrSD restriction endonucleases N-terminal" evidence="1">
    <location>
        <begin position="15"/>
        <end position="216"/>
    </location>
</feature>
<dbReference type="PANTHER" id="PTHR37292">
    <property type="entry name" value="VNG6097C"/>
    <property type="match status" value="1"/>
</dbReference>
<proteinExistence type="predicted"/>
<gene>
    <name evidence="2" type="ORF">G3M56_005710</name>
</gene>
<dbReference type="EMBL" id="CP066776">
    <property type="protein sequence ID" value="QQL46076.1"/>
    <property type="molecule type" value="Genomic_DNA"/>
</dbReference>